<keyword evidence="3" id="KW-1185">Reference proteome</keyword>
<dbReference type="EMBL" id="JBHULB010000005">
    <property type="protein sequence ID" value="MFD2585516.1"/>
    <property type="molecule type" value="Genomic_DNA"/>
</dbReference>
<evidence type="ECO:0000313" key="3">
    <source>
        <dbReference type="Proteomes" id="UP001597526"/>
    </source>
</evidence>
<dbReference type="Gene3D" id="2.40.160.20">
    <property type="match status" value="1"/>
</dbReference>
<comment type="caution">
    <text evidence="2">The sequence shown here is derived from an EMBL/GenBank/DDBJ whole genome shotgun (WGS) entry which is preliminary data.</text>
</comment>
<feature type="signal peptide" evidence="1">
    <location>
        <begin position="1"/>
        <end position="20"/>
    </location>
</feature>
<evidence type="ECO:0000313" key="2">
    <source>
        <dbReference type="EMBL" id="MFD2585516.1"/>
    </source>
</evidence>
<proteinExistence type="predicted"/>
<evidence type="ECO:0008006" key="4">
    <source>
        <dbReference type="Google" id="ProtNLM"/>
    </source>
</evidence>
<protein>
    <recommendedName>
        <fullName evidence="4">Outer membrane protein beta-barrel domain-containing protein</fullName>
    </recommendedName>
</protein>
<evidence type="ECO:0000256" key="1">
    <source>
        <dbReference type="SAM" id="SignalP"/>
    </source>
</evidence>
<sequence length="169" mass="18745">MRIITFITALFVFATISVQAQSISDHTLGLRLGDSDGFGAEISYQKAIGRLNRAEFNLGFRDSREFDAFKLAGVYQWVHQIDGGFNWYYGVGGGLGNADFEPVPNNNNGFSDDNDGLFVFAAGNLGLEYDFDIPLLISLDIRPEIGIIGFDGFDNDFLFDIALGLRYQF</sequence>
<organism evidence="2 3">
    <name type="scientific">Croceitalea marina</name>
    <dbReference type="NCBI Taxonomy" id="1775166"/>
    <lineage>
        <taxon>Bacteria</taxon>
        <taxon>Pseudomonadati</taxon>
        <taxon>Bacteroidota</taxon>
        <taxon>Flavobacteriia</taxon>
        <taxon>Flavobacteriales</taxon>
        <taxon>Flavobacteriaceae</taxon>
        <taxon>Croceitalea</taxon>
    </lineage>
</organism>
<name>A0ABW5MRV8_9FLAO</name>
<reference evidence="3" key="1">
    <citation type="journal article" date="2019" name="Int. J. Syst. Evol. Microbiol.">
        <title>The Global Catalogue of Microorganisms (GCM) 10K type strain sequencing project: providing services to taxonomists for standard genome sequencing and annotation.</title>
        <authorList>
            <consortium name="The Broad Institute Genomics Platform"/>
            <consortium name="The Broad Institute Genome Sequencing Center for Infectious Disease"/>
            <person name="Wu L."/>
            <person name="Ma J."/>
        </authorList>
    </citation>
    <scope>NUCLEOTIDE SEQUENCE [LARGE SCALE GENOMIC DNA]</scope>
    <source>
        <strain evidence="3">KCTC 52368</strain>
    </source>
</reference>
<dbReference type="RefSeq" id="WP_377764914.1">
    <property type="nucleotide sequence ID" value="NZ_JBHULB010000005.1"/>
</dbReference>
<accession>A0ABW5MRV8</accession>
<feature type="chain" id="PRO_5046794327" description="Outer membrane protein beta-barrel domain-containing protein" evidence="1">
    <location>
        <begin position="21"/>
        <end position="169"/>
    </location>
</feature>
<keyword evidence="1" id="KW-0732">Signal</keyword>
<dbReference type="Proteomes" id="UP001597526">
    <property type="component" value="Unassembled WGS sequence"/>
</dbReference>
<gene>
    <name evidence="2" type="ORF">ACFSQJ_01165</name>
</gene>